<dbReference type="GO" id="GO:0005615">
    <property type="term" value="C:extracellular space"/>
    <property type="evidence" value="ECO:0007669"/>
    <property type="project" value="TreeGrafter"/>
</dbReference>
<dbReference type="Proteomes" id="UP001497482">
    <property type="component" value="Chromosome 10"/>
</dbReference>
<dbReference type="EMBL" id="OZ035832">
    <property type="protein sequence ID" value="CAL1571308.1"/>
    <property type="molecule type" value="Genomic_DNA"/>
</dbReference>
<dbReference type="GO" id="GO:0009755">
    <property type="term" value="P:hormone-mediated signaling pathway"/>
    <property type="evidence" value="ECO:0007669"/>
    <property type="project" value="TreeGrafter"/>
</dbReference>
<evidence type="ECO:0000313" key="3">
    <source>
        <dbReference type="EMBL" id="CAL1571308.1"/>
    </source>
</evidence>
<feature type="signal peptide" evidence="2">
    <location>
        <begin position="1"/>
        <end position="19"/>
    </location>
</feature>
<proteinExistence type="predicted"/>
<organism evidence="3 4">
    <name type="scientific">Knipowitschia caucasica</name>
    <name type="common">Caucasian dwarf goby</name>
    <name type="synonym">Pomatoschistus caucasicus</name>
    <dbReference type="NCBI Taxonomy" id="637954"/>
    <lineage>
        <taxon>Eukaryota</taxon>
        <taxon>Metazoa</taxon>
        <taxon>Chordata</taxon>
        <taxon>Craniata</taxon>
        <taxon>Vertebrata</taxon>
        <taxon>Euteleostomi</taxon>
        <taxon>Actinopterygii</taxon>
        <taxon>Neopterygii</taxon>
        <taxon>Teleostei</taxon>
        <taxon>Neoteleostei</taxon>
        <taxon>Acanthomorphata</taxon>
        <taxon>Gobiaria</taxon>
        <taxon>Gobiiformes</taxon>
        <taxon>Gobioidei</taxon>
        <taxon>Gobiidae</taxon>
        <taxon>Gobiinae</taxon>
        <taxon>Knipowitschia</taxon>
    </lineage>
</organism>
<protein>
    <recommendedName>
        <fullName evidence="5">Osteocrin</fullName>
    </recommendedName>
</protein>
<reference evidence="3 4" key="1">
    <citation type="submission" date="2024-04" db="EMBL/GenBank/DDBJ databases">
        <authorList>
            <person name="Waldvogel A.-M."/>
            <person name="Schoenle A."/>
        </authorList>
    </citation>
    <scope>NUCLEOTIDE SEQUENCE [LARGE SCALE GENOMIC DNA]</scope>
</reference>
<evidence type="ECO:0000313" key="4">
    <source>
        <dbReference type="Proteomes" id="UP001497482"/>
    </source>
</evidence>
<dbReference type="AlphaFoldDB" id="A0AAV2J355"/>
<keyword evidence="2" id="KW-0732">Signal</keyword>
<dbReference type="Pfam" id="PF11037">
    <property type="entry name" value="Musclin"/>
    <property type="match status" value="1"/>
</dbReference>
<accession>A0AAV2J355</accession>
<feature type="region of interest" description="Disordered" evidence="1">
    <location>
        <begin position="67"/>
        <end position="126"/>
    </location>
</feature>
<dbReference type="InterPro" id="IPR021088">
    <property type="entry name" value="Osteocrin"/>
</dbReference>
<gene>
    <name evidence="3" type="ORF">KC01_LOCUS3436</name>
</gene>
<evidence type="ECO:0000256" key="2">
    <source>
        <dbReference type="SAM" id="SignalP"/>
    </source>
</evidence>
<evidence type="ECO:0000256" key="1">
    <source>
        <dbReference type="SAM" id="MobiDB-lite"/>
    </source>
</evidence>
<dbReference type="GO" id="GO:0005102">
    <property type="term" value="F:signaling receptor binding"/>
    <property type="evidence" value="ECO:0007669"/>
    <property type="project" value="TreeGrafter"/>
</dbReference>
<dbReference type="PANTHER" id="PTHR35353">
    <property type="entry name" value="OSTEOCRIN"/>
    <property type="match status" value="1"/>
</dbReference>
<sequence length="126" mass="13929">MQSFVLMVLSVTFLHMTLGFRSLKPMDIPDLRPETVPETISGLNHVEKEEGLTQKLLRLDALNRKENDIMDPKKKRGFGENSAPLDRLSGGGMEAHKTSKVSEASRRKPSPPIDRIGTGHLPGNKG</sequence>
<feature type="chain" id="PRO_5043359942" description="Osteocrin" evidence="2">
    <location>
        <begin position="20"/>
        <end position="126"/>
    </location>
</feature>
<keyword evidence="4" id="KW-1185">Reference proteome</keyword>
<evidence type="ECO:0008006" key="5">
    <source>
        <dbReference type="Google" id="ProtNLM"/>
    </source>
</evidence>
<name>A0AAV2J355_KNICA</name>
<dbReference type="PANTHER" id="PTHR35353:SF1">
    <property type="entry name" value="OSTEOCRIN"/>
    <property type="match status" value="1"/>
</dbReference>